<dbReference type="AlphaFoldDB" id="A0A6M3JSX3"/>
<proteinExistence type="predicted"/>
<dbReference type="EMBL" id="MT141950">
    <property type="protein sequence ID" value="QJA72428.1"/>
    <property type="molecule type" value="Genomic_DNA"/>
</dbReference>
<reference evidence="1" key="1">
    <citation type="submission" date="2020-03" db="EMBL/GenBank/DDBJ databases">
        <title>The deep terrestrial virosphere.</title>
        <authorList>
            <person name="Holmfeldt K."/>
            <person name="Nilsson E."/>
            <person name="Simone D."/>
            <person name="Lopez-Fernandez M."/>
            <person name="Wu X."/>
            <person name="de Brujin I."/>
            <person name="Lundin D."/>
            <person name="Andersson A."/>
            <person name="Bertilsson S."/>
            <person name="Dopson M."/>
        </authorList>
    </citation>
    <scope>NUCLEOTIDE SEQUENCE</scope>
    <source>
        <strain evidence="1">MM415A02760</strain>
    </source>
</reference>
<evidence type="ECO:0000313" key="1">
    <source>
        <dbReference type="EMBL" id="QJA72428.1"/>
    </source>
</evidence>
<gene>
    <name evidence="1" type="ORF">MM415A02760_0003</name>
</gene>
<protein>
    <submittedName>
        <fullName evidence="1">Uncharacterized protein</fullName>
    </submittedName>
</protein>
<accession>A0A6M3JSX3</accession>
<organism evidence="1">
    <name type="scientific">viral metagenome</name>
    <dbReference type="NCBI Taxonomy" id="1070528"/>
    <lineage>
        <taxon>unclassified sequences</taxon>
        <taxon>metagenomes</taxon>
        <taxon>organismal metagenomes</taxon>
    </lineage>
</organism>
<sequence>MPTIEDLARARQTEKVYDPYTAYLQQIGIGGRQYLNPAEQYQRGLYDPLQTMYGLQQRYQLLPGAGVPAPGGSFVDYASQFGGDRAAVGQRARQLLNALYSTNPTARGEEGFAYEPRFGETGAGQGVIAAGGVEGVEGGDINELMELLQLGMRAKMGARGAGYISGRLPREQQIWTSQQAGAAPSGESFLDYLRQKYNLSF</sequence>
<name>A0A6M3JSX3_9ZZZZ</name>